<proteinExistence type="inferred from homology"/>
<dbReference type="InterPro" id="IPR030386">
    <property type="entry name" value="G_GB1_RHD3_dom"/>
</dbReference>
<protein>
    <recommendedName>
        <fullName evidence="6">GB1/RHD3-type G domain-containing protein</fullName>
    </recommendedName>
</protein>
<evidence type="ECO:0000256" key="2">
    <source>
        <dbReference type="ARBA" id="ARBA00023134"/>
    </source>
</evidence>
<organism evidence="7 8">
    <name type="scientific">Sphagnum troendelagicum</name>
    <dbReference type="NCBI Taxonomy" id="128251"/>
    <lineage>
        <taxon>Eukaryota</taxon>
        <taxon>Viridiplantae</taxon>
        <taxon>Streptophyta</taxon>
        <taxon>Embryophyta</taxon>
        <taxon>Bryophyta</taxon>
        <taxon>Sphagnophytina</taxon>
        <taxon>Sphagnopsida</taxon>
        <taxon>Sphagnales</taxon>
        <taxon>Sphagnaceae</taxon>
        <taxon>Sphagnum</taxon>
    </lineage>
</organism>
<accession>A0ABP0UQ80</accession>
<evidence type="ECO:0000259" key="6">
    <source>
        <dbReference type="PROSITE" id="PS51715"/>
    </source>
</evidence>
<dbReference type="EMBL" id="OZ019897">
    <property type="protein sequence ID" value="CAK9227354.1"/>
    <property type="molecule type" value="Genomic_DNA"/>
</dbReference>
<dbReference type="Proteomes" id="UP001497512">
    <property type="component" value="Chromosome 5"/>
</dbReference>
<dbReference type="Pfam" id="PF02263">
    <property type="entry name" value="GBP"/>
    <property type="match status" value="1"/>
</dbReference>
<feature type="signal peptide" evidence="5">
    <location>
        <begin position="1"/>
        <end position="31"/>
    </location>
</feature>
<keyword evidence="4" id="KW-0812">Transmembrane</keyword>
<sequence length="974" mass="108848">MASIATTLLRLPLLLRLLCIAFFFLFSSLHSACTTAALDDVSSSSSSSSSGEIHLDPAAAGGFGSQEHGEEEEETLRFPDNEVTTLQLLKPGAGHSRLELNQMTLEKLASIEEPIAFVSVVGPYHGGKSFLLNVLLNSTQGFSVSAVPDPETQGIWIRIVPKEQLQGADNSRIILMDTEGFYGEGATRSYDARIFAIATLVSSHLIYNTLRTIGDTQSVTALADLAKQAQVFNLQNWLHSAEASPGQEEHPSAVYTDSFLLLKMLDFPPLTWVVQGFDMDLSSQEPMDHLHRYLEALAHTGDRTLDTLFTHGISCHTMRTPTDLNKLREQVGGEGLAAHTELYPILHPNYLNDVDKLRDTVFKKLKAKGSGKFTGKSVAELLPLLVHYVNEDFPLNAERKLRDVLSELVIDGAFSGGTQYFQALMQNPTLPPRARGKEVDLAFVEQARKDSISALASSAFTTRELEDIMTSAEKKAIEYCKQRCVGVPPTQESSTCIVQLGTKIARMKVKYREENERRVKQVLVELGEDLRIAAEKEVEGLPLPMRDTEIEHFCKQAKSSVLQRYEALVGPHRHSTLYQEARSQIISLVQIKCDKVLLMNSEKITRLLSSGKQAYQDAYGRIVQARVLGASKGDKAKEGGGEVDVDNEKHSQKPIPPWSLVDIHKAGIKAGQEVFEKNIKAAGLPWVGPGDDRYDFQLYSCLQWSKKQFDKLQDENEKVVLAYVAMLGASLALQYKEALAAITPFPDNDEVLTSKADTAAKKVMEEFSTSVREYSKVAGVEEQRKELMFNIQETHARYLKRNTALMAAFCFEPLQEAYTELHMQECEMTFQNMWRSKMFWSPKCLWPGPRYLFGFKHAAFVAAKRNLDKAQSEPRKGGGGHDIGVVLSPATRNKVIQSWLERDLAHFGNTVLFNFSVVTAVVIIIISCLWWVARGLQQPRNRPQVPLGKPVRSKWEPGFERRSFYTGSHNQLYR</sequence>
<keyword evidence="8" id="KW-1185">Reference proteome</keyword>
<dbReference type="Gene3D" id="3.40.50.300">
    <property type="entry name" value="P-loop containing nucleotide triphosphate hydrolases"/>
    <property type="match status" value="1"/>
</dbReference>
<dbReference type="PROSITE" id="PS51715">
    <property type="entry name" value="G_GB1_RHD3"/>
    <property type="match status" value="1"/>
</dbReference>
<evidence type="ECO:0000256" key="3">
    <source>
        <dbReference type="PROSITE-ProRule" id="PRU01052"/>
    </source>
</evidence>
<evidence type="ECO:0000313" key="8">
    <source>
        <dbReference type="Proteomes" id="UP001497512"/>
    </source>
</evidence>
<reference evidence="7" key="1">
    <citation type="submission" date="2024-02" db="EMBL/GenBank/DDBJ databases">
        <authorList>
            <consortium name="ELIXIR-Norway"/>
            <consortium name="Elixir Norway"/>
        </authorList>
    </citation>
    <scope>NUCLEOTIDE SEQUENCE</scope>
</reference>
<comment type="similarity">
    <text evidence="3">Belongs to the TRAFAC class dynamin-like GTPase superfamily. GB1/RHD3 GTPase family.</text>
</comment>
<dbReference type="PANTHER" id="PTHR10751">
    <property type="entry name" value="GUANYLATE BINDING PROTEIN"/>
    <property type="match status" value="1"/>
</dbReference>
<dbReference type="InterPro" id="IPR027417">
    <property type="entry name" value="P-loop_NTPase"/>
</dbReference>
<dbReference type="SUPFAM" id="SSF52540">
    <property type="entry name" value="P-loop containing nucleoside triphosphate hydrolases"/>
    <property type="match status" value="1"/>
</dbReference>
<feature type="domain" description="GB1/RHD3-type G" evidence="6">
    <location>
        <begin position="112"/>
        <end position="232"/>
    </location>
</feature>
<dbReference type="InterPro" id="IPR015894">
    <property type="entry name" value="Guanylate-bd_N"/>
</dbReference>
<evidence type="ECO:0000256" key="5">
    <source>
        <dbReference type="SAM" id="SignalP"/>
    </source>
</evidence>
<evidence type="ECO:0000256" key="4">
    <source>
        <dbReference type="SAM" id="Phobius"/>
    </source>
</evidence>
<evidence type="ECO:0000313" key="7">
    <source>
        <dbReference type="EMBL" id="CAK9227354.1"/>
    </source>
</evidence>
<name>A0ABP0UQ80_9BRYO</name>
<keyword evidence="2" id="KW-0342">GTP-binding</keyword>
<keyword evidence="5" id="KW-0732">Signal</keyword>
<keyword evidence="1" id="KW-0547">Nucleotide-binding</keyword>
<feature type="chain" id="PRO_5046100437" description="GB1/RHD3-type G domain-containing protein" evidence="5">
    <location>
        <begin position="32"/>
        <end position="974"/>
    </location>
</feature>
<keyword evidence="4" id="KW-0472">Membrane</keyword>
<keyword evidence="4" id="KW-1133">Transmembrane helix</keyword>
<feature type="transmembrane region" description="Helical" evidence="4">
    <location>
        <begin position="911"/>
        <end position="933"/>
    </location>
</feature>
<evidence type="ECO:0000256" key="1">
    <source>
        <dbReference type="ARBA" id="ARBA00022741"/>
    </source>
</evidence>
<gene>
    <name evidence="7" type="ORF">CSSPTR1EN2_LOCUS18697</name>
</gene>